<organism evidence="3 4">
    <name type="scientific">Wallemia ichthyophaga (strain EXF-994 / CBS 113033)</name>
    <dbReference type="NCBI Taxonomy" id="1299270"/>
    <lineage>
        <taxon>Eukaryota</taxon>
        <taxon>Fungi</taxon>
        <taxon>Dikarya</taxon>
        <taxon>Basidiomycota</taxon>
        <taxon>Wallemiomycotina</taxon>
        <taxon>Wallemiomycetes</taxon>
        <taxon>Wallemiales</taxon>
        <taxon>Wallemiaceae</taxon>
        <taxon>Wallemia</taxon>
    </lineage>
</organism>
<dbReference type="Pfam" id="PF00397">
    <property type="entry name" value="WW"/>
    <property type="match status" value="1"/>
</dbReference>
<dbReference type="RefSeq" id="XP_009267603.1">
    <property type="nucleotide sequence ID" value="XM_009269328.1"/>
</dbReference>
<dbReference type="SUPFAM" id="SSF51045">
    <property type="entry name" value="WW domain"/>
    <property type="match status" value="1"/>
</dbReference>
<name>R9AMM0_WALI9</name>
<feature type="region of interest" description="Disordered" evidence="1">
    <location>
        <begin position="1"/>
        <end position="72"/>
    </location>
</feature>
<dbReference type="OrthoDB" id="2444812at2759"/>
<dbReference type="GeneID" id="20377079"/>
<dbReference type="HOGENOM" id="CLU_061843_1_0_1"/>
<evidence type="ECO:0000313" key="4">
    <source>
        <dbReference type="Proteomes" id="UP000014064"/>
    </source>
</evidence>
<keyword evidence="4" id="KW-1185">Reference proteome</keyword>
<dbReference type="InterPro" id="IPR036020">
    <property type="entry name" value="WW_dom_sf"/>
</dbReference>
<evidence type="ECO:0000259" key="2">
    <source>
        <dbReference type="PROSITE" id="PS50020"/>
    </source>
</evidence>
<proteinExistence type="predicted"/>
<feature type="compositionally biased region" description="Polar residues" evidence="1">
    <location>
        <begin position="44"/>
        <end position="60"/>
    </location>
</feature>
<dbReference type="OMA" id="DCQWDPN"/>
<reference evidence="4" key="1">
    <citation type="journal article" date="2013" name="BMC Genomics">
        <title>Genome and transcriptome sequencing of the halophilic fungus Wallemia ichthyophaga: haloadaptations present and absent.</title>
        <authorList>
            <person name="Zajc J."/>
            <person name="Liu Y."/>
            <person name="Dai W."/>
            <person name="Yang Z."/>
            <person name="Hu J."/>
            <person name="Gostincar C."/>
            <person name="Gunde-Cimerman N."/>
        </authorList>
    </citation>
    <scope>NUCLEOTIDE SEQUENCE [LARGE SCALE GENOMIC DNA]</scope>
    <source>
        <strain evidence="4">EXF-994 / CBS 113033</strain>
    </source>
</reference>
<dbReference type="EMBL" id="KE007230">
    <property type="protein sequence ID" value="EOR01341.1"/>
    <property type="molecule type" value="Genomic_DNA"/>
</dbReference>
<dbReference type="AlphaFoldDB" id="R9AMM0"/>
<dbReference type="KEGG" id="wic:J056_004127"/>
<evidence type="ECO:0000256" key="1">
    <source>
        <dbReference type="SAM" id="MobiDB-lite"/>
    </source>
</evidence>
<dbReference type="PROSITE" id="PS50020">
    <property type="entry name" value="WW_DOMAIN_2"/>
    <property type="match status" value="1"/>
</dbReference>
<dbReference type="PROSITE" id="PS01159">
    <property type="entry name" value="WW_DOMAIN_1"/>
    <property type="match status" value="1"/>
</dbReference>
<dbReference type="eggNOG" id="ENOG502RXNF">
    <property type="taxonomic scope" value="Eukaryota"/>
</dbReference>
<feature type="domain" description="WW" evidence="2">
    <location>
        <begin position="69"/>
        <end position="99"/>
    </location>
</feature>
<accession>R9AMM0</accession>
<dbReference type="Proteomes" id="UP000014064">
    <property type="component" value="Unassembled WGS sequence"/>
</dbReference>
<evidence type="ECO:0000313" key="3">
    <source>
        <dbReference type="EMBL" id="EOR01341.1"/>
    </source>
</evidence>
<protein>
    <recommendedName>
        <fullName evidence="2">WW domain-containing protein</fullName>
    </recommendedName>
</protein>
<dbReference type="InterPro" id="IPR001202">
    <property type="entry name" value="WW_dom"/>
</dbReference>
<feature type="compositionally biased region" description="Acidic residues" evidence="1">
    <location>
        <begin position="27"/>
        <end position="41"/>
    </location>
</feature>
<dbReference type="Gene3D" id="2.20.70.10">
    <property type="match status" value="1"/>
</dbReference>
<dbReference type="SMART" id="SM00456">
    <property type="entry name" value="WW"/>
    <property type="match status" value="1"/>
</dbReference>
<gene>
    <name evidence="3" type="ORF">J056_004127</name>
</gene>
<sequence>MSASVLSQQARDERDLRVPSSTPPPLPEEEEPPLPDEEEPVLEQSESAGSSENPQQSHQPHPQILHGKNGWSAIYEPNSSQYYYYNQSTGATTWQNPFSNINPQHDSINTNKREFYHEEDDAIDPELAHLMPSSSTDPAGFVQAKFNARTGQFNSKSWQTPEHVSAINKSRRQQAAFFDLDAFERQRNDDHMAKKAKIDELGKDSVKPKLSKDQVKMYKEQKAAKRYKTKTDWLVNDDK</sequence>